<name>A0A0B7A832_9EUPU</name>
<dbReference type="AlphaFoldDB" id="A0A0B7A832"/>
<reference evidence="2" key="1">
    <citation type="submission" date="2014-12" db="EMBL/GenBank/DDBJ databases">
        <title>Insight into the proteome of Arion vulgaris.</title>
        <authorList>
            <person name="Aradska J."/>
            <person name="Bulat T."/>
            <person name="Smidak R."/>
            <person name="Sarate P."/>
            <person name="Gangsoo J."/>
            <person name="Sialana F."/>
            <person name="Bilban M."/>
            <person name="Lubec G."/>
        </authorList>
    </citation>
    <scope>NUCLEOTIDE SEQUENCE</scope>
    <source>
        <tissue evidence="2">Skin</tissue>
    </source>
</reference>
<proteinExistence type="predicted"/>
<organism evidence="2">
    <name type="scientific">Arion vulgaris</name>
    <dbReference type="NCBI Taxonomy" id="1028688"/>
    <lineage>
        <taxon>Eukaryota</taxon>
        <taxon>Metazoa</taxon>
        <taxon>Spiralia</taxon>
        <taxon>Lophotrochozoa</taxon>
        <taxon>Mollusca</taxon>
        <taxon>Gastropoda</taxon>
        <taxon>Heterobranchia</taxon>
        <taxon>Euthyneura</taxon>
        <taxon>Panpulmonata</taxon>
        <taxon>Eupulmonata</taxon>
        <taxon>Stylommatophora</taxon>
        <taxon>Helicina</taxon>
        <taxon>Arionoidea</taxon>
        <taxon>Arionidae</taxon>
        <taxon>Arion</taxon>
    </lineage>
</organism>
<gene>
    <name evidence="2" type="primary">ORF103173</name>
</gene>
<feature type="transmembrane region" description="Helical" evidence="1">
    <location>
        <begin position="6"/>
        <end position="30"/>
    </location>
</feature>
<keyword evidence="1" id="KW-1133">Transmembrane helix</keyword>
<sequence length="49" mass="4979">KVVLISAVIIDASTVVVVSIAGALVSAVIIEASTVVPLSKKLHLSQLIL</sequence>
<keyword evidence="1" id="KW-0812">Transmembrane</keyword>
<protein>
    <submittedName>
        <fullName evidence="2">Uncharacterized protein</fullName>
    </submittedName>
</protein>
<dbReference type="EMBL" id="HACG01030269">
    <property type="protein sequence ID" value="CEK77134.1"/>
    <property type="molecule type" value="Transcribed_RNA"/>
</dbReference>
<evidence type="ECO:0000256" key="1">
    <source>
        <dbReference type="SAM" id="Phobius"/>
    </source>
</evidence>
<accession>A0A0B7A832</accession>
<keyword evidence="1" id="KW-0472">Membrane</keyword>
<evidence type="ECO:0000313" key="2">
    <source>
        <dbReference type="EMBL" id="CEK77134.1"/>
    </source>
</evidence>
<feature type="non-terminal residue" evidence="2">
    <location>
        <position position="1"/>
    </location>
</feature>